<dbReference type="RefSeq" id="WP_131444625.1">
    <property type="nucleotide sequence ID" value="NZ_SJZB01000010.1"/>
</dbReference>
<evidence type="ECO:0000256" key="4">
    <source>
        <dbReference type="ARBA" id="ARBA00022989"/>
    </source>
</evidence>
<feature type="transmembrane region" description="Helical" evidence="6">
    <location>
        <begin position="6"/>
        <end position="25"/>
    </location>
</feature>
<comment type="similarity">
    <text evidence="6">Belongs to the TVP38/TMEM64 family.</text>
</comment>
<organism evidence="8 9">
    <name type="scientific">Parasulfuritortus cantonensis</name>
    <dbReference type="NCBI Taxonomy" id="2528202"/>
    <lineage>
        <taxon>Bacteria</taxon>
        <taxon>Pseudomonadati</taxon>
        <taxon>Pseudomonadota</taxon>
        <taxon>Betaproteobacteria</taxon>
        <taxon>Nitrosomonadales</taxon>
        <taxon>Thiobacillaceae</taxon>
        <taxon>Parasulfuritortus</taxon>
    </lineage>
</organism>
<evidence type="ECO:0000256" key="1">
    <source>
        <dbReference type="ARBA" id="ARBA00004651"/>
    </source>
</evidence>
<feature type="transmembrane region" description="Helical" evidence="6">
    <location>
        <begin position="46"/>
        <end position="64"/>
    </location>
</feature>
<comment type="subcellular location">
    <subcellularLocation>
        <location evidence="1 6">Cell membrane</location>
        <topology evidence="1 6">Multi-pass membrane protein</topology>
    </subcellularLocation>
</comment>
<dbReference type="PANTHER" id="PTHR12677">
    <property type="entry name" value="GOLGI APPARATUS MEMBRANE PROTEIN TVP38-RELATED"/>
    <property type="match status" value="1"/>
</dbReference>
<proteinExistence type="inferred from homology"/>
<comment type="caution">
    <text evidence="8">The sequence shown here is derived from an EMBL/GenBank/DDBJ whole genome shotgun (WGS) entry which is preliminary data.</text>
</comment>
<evidence type="ECO:0000256" key="3">
    <source>
        <dbReference type="ARBA" id="ARBA00022692"/>
    </source>
</evidence>
<protein>
    <recommendedName>
        <fullName evidence="6">TVP38/TMEM64 family membrane protein</fullName>
    </recommendedName>
</protein>
<keyword evidence="9" id="KW-1185">Reference proteome</keyword>
<reference evidence="8 9" key="1">
    <citation type="submission" date="2019-03" db="EMBL/GenBank/DDBJ databases">
        <title>Genome sequence of Thiobacillaceae bacterium LSR1, a sulfur-oxidizing bacterium isolated from freshwater sediment.</title>
        <authorList>
            <person name="Li S."/>
        </authorList>
    </citation>
    <scope>NUCLEOTIDE SEQUENCE [LARGE SCALE GENOMIC DNA]</scope>
    <source>
        <strain evidence="8 9">LSR1</strain>
    </source>
</reference>
<accession>A0A4R1BM22</accession>
<dbReference type="AlphaFoldDB" id="A0A4R1BM22"/>
<evidence type="ECO:0000313" key="8">
    <source>
        <dbReference type="EMBL" id="TCJ18501.1"/>
    </source>
</evidence>
<feature type="transmembrane region" description="Helical" evidence="6">
    <location>
        <begin position="188"/>
        <end position="208"/>
    </location>
</feature>
<dbReference type="PANTHER" id="PTHR12677:SF59">
    <property type="entry name" value="GOLGI APPARATUS MEMBRANE PROTEIN TVP38-RELATED"/>
    <property type="match status" value="1"/>
</dbReference>
<feature type="transmembrane region" description="Helical" evidence="6">
    <location>
        <begin position="144"/>
        <end position="168"/>
    </location>
</feature>
<evidence type="ECO:0000259" key="7">
    <source>
        <dbReference type="Pfam" id="PF09335"/>
    </source>
</evidence>
<sequence>MNLKLILRGLAVLLSLAAIGFLVRWSGLGDMLDQGWIDREVRGQGLTGELLFIGIGTLATAVGFPRQVISFMGGYAFGFLQGTLLGTLATVLGCAAAFVYARLFGRSLVAHRLGGRIAKVDAFVRDNPFTMTLLIRLLPVGSNIATNLAAGVSSVAALPFLLGSAAGFVPQTAVFALVGSGVSVDPVLRIGLGVVLFVVSGALGVYLYRSLRHGRVYDEELEHEMEG</sequence>
<keyword evidence="4 6" id="KW-1133">Transmembrane helix</keyword>
<evidence type="ECO:0000256" key="6">
    <source>
        <dbReference type="RuleBase" id="RU366058"/>
    </source>
</evidence>
<feature type="domain" description="VTT" evidence="7">
    <location>
        <begin position="64"/>
        <end position="180"/>
    </location>
</feature>
<dbReference type="EMBL" id="SJZB01000010">
    <property type="protein sequence ID" value="TCJ18501.1"/>
    <property type="molecule type" value="Genomic_DNA"/>
</dbReference>
<dbReference type="Pfam" id="PF09335">
    <property type="entry name" value="VTT_dom"/>
    <property type="match status" value="1"/>
</dbReference>
<gene>
    <name evidence="8" type="ORF">EZJ19_01965</name>
</gene>
<dbReference type="OrthoDB" id="7348996at2"/>
<keyword evidence="2 6" id="KW-1003">Cell membrane</keyword>
<evidence type="ECO:0000256" key="5">
    <source>
        <dbReference type="ARBA" id="ARBA00023136"/>
    </source>
</evidence>
<keyword evidence="5 6" id="KW-0472">Membrane</keyword>
<evidence type="ECO:0000256" key="2">
    <source>
        <dbReference type="ARBA" id="ARBA00022475"/>
    </source>
</evidence>
<name>A0A4R1BM22_9PROT</name>
<dbReference type="InterPro" id="IPR032816">
    <property type="entry name" value="VTT_dom"/>
</dbReference>
<feature type="transmembrane region" description="Helical" evidence="6">
    <location>
        <begin position="84"/>
        <end position="103"/>
    </location>
</feature>
<evidence type="ECO:0000313" key="9">
    <source>
        <dbReference type="Proteomes" id="UP000295443"/>
    </source>
</evidence>
<dbReference type="GO" id="GO:0005886">
    <property type="term" value="C:plasma membrane"/>
    <property type="evidence" value="ECO:0007669"/>
    <property type="project" value="UniProtKB-SubCell"/>
</dbReference>
<dbReference type="InterPro" id="IPR015414">
    <property type="entry name" value="TMEM64"/>
</dbReference>
<keyword evidence="3 6" id="KW-0812">Transmembrane</keyword>
<dbReference type="Proteomes" id="UP000295443">
    <property type="component" value="Unassembled WGS sequence"/>
</dbReference>